<comment type="function">
    <text evidence="11 12">Phosphorylation of dTMP to form dTDP in both de novo and salvage pathways of dTTP synthesis.</text>
</comment>
<comment type="catalytic activity">
    <reaction evidence="10 12">
        <text>dTMP + ATP = dTDP + ADP</text>
        <dbReference type="Rhea" id="RHEA:13517"/>
        <dbReference type="ChEBI" id="CHEBI:30616"/>
        <dbReference type="ChEBI" id="CHEBI:58369"/>
        <dbReference type="ChEBI" id="CHEBI:63528"/>
        <dbReference type="ChEBI" id="CHEBI:456216"/>
        <dbReference type="EC" id="2.7.4.9"/>
    </reaction>
</comment>
<dbReference type="PANTHER" id="PTHR10344">
    <property type="entry name" value="THYMIDYLATE KINASE"/>
    <property type="match status" value="1"/>
</dbReference>
<evidence type="ECO:0000256" key="8">
    <source>
        <dbReference type="ARBA" id="ARBA00022840"/>
    </source>
</evidence>
<evidence type="ECO:0000256" key="5">
    <source>
        <dbReference type="ARBA" id="ARBA00022727"/>
    </source>
</evidence>
<evidence type="ECO:0000256" key="10">
    <source>
        <dbReference type="ARBA" id="ARBA00048743"/>
    </source>
</evidence>
<dbReference type="Pfam" id="PF02223">
    <property type="entry name" value="Thymidylate_kin"/>
    <property type="match status" value="1"/>
</dbReference>
<feature type="binding site" evidence="12">
    <location>
        <begin position="20"/>
        <end position="27"/>
    </location>
    <ligand>
        <name>ATP</name>
        <dbReference type="ChEBI" id="CHEBI:30616"/>
    </ligand>
</feature>
<keyword evidence="5 12" id="KW-0545">Nucleotide biosynthesis</keyword>
<evidence type="ECO:0000256" key="12">
    <source>
        <dbReference type="HAMAP-Rule" id="MF_00165"/>
    </source>
</evidence>
<dbReference type="InterPro" id="IPR039430">
    <property type="entry name" value="Thymidylate_kin-like_dom"/>
</dbReference>
<dbReference type="AlphaFoldDB" id="A0A1W6ZWK5"/>
<dbReference type="SUPFAM" id="SSF52540">
    <property type="entry name" value="P-loop containing nucleoside triphosphate hydrolases"/>
    <property type="match status" value="1"/>
</dbReference>
<dbReference type="EC" id="2.7.4.9" evidence="2 12"/>
<dbReference type="InterPro" id="IPR018094">
    <property type="entry name" value="Thymidylate_kinase"/>
</dbReference>
<evidence type="ECO:0000256" key="11">
    <source>
        <dbReference type="ARBA" id="ARBA00057735"/>
    </source>
</evidence>
<dbReference type="GO" id="GO:0004798">
    <property type="term" value="F:dTMP kinase activity"/>
    <property type="evidence" value="ECO:0007669"/>
    <property type="project" value="UniProtKB-UniRule"/>
</dbReference>
<dbReference type="STRING" id="1235591.CAK95_23290"/>
<dbReference type="Gene3D" id="3.40.50.300">
    <property type="entry name" value="P-loop containing nucleotide triphosphate hydrolases"/>
    <property type="match status" value="1"/>
</dbReference>
<evidence type="ECO:0000256" key="7">
    <source>
        <dbReference type="ARBA" id="ARBA00022777"/>
    </source>
</evidence>
<dbReference type="GO" id="GO:0006227">
    <property type="term" value="P:dUDP biosynthetic process"/>
    <property type="evidence" value="ECO:0007669"/>
    <property type="project" value="TreeGrafter"/>
</dbReference>
<dbReference type="HAMAP" id="MF_00165">
    <property type="entry name" value="Thymidylate_kinase"/>
    <property type="match status" value="1"/>
</dbReference>
<dbReference type="FunFam" id="3.40.50.300:FF:000225">
    <property type="entry name" value="Thymidylate kinase"/>
    <property type="match status" value="1"/>
</dbReference>
<dbReference type="KEGG" id="psin:CAK95_23290"/>
<dbReference type="PANTHER" id="PTHR10344:SF4">
    <property type="entry name" value="UMP-CMP KINASE 2, MITOCHONDRIAL"/>
    <property type="match status" value="1"/>
</dbReference>
<evidence type="ECO:0000256" key="6">
    <source>
        <dbReference type="ARBA" id="ARBA00022741"/>
    </source>
</evidence>
<organism evidence="14 15">
    <name type="scientific">Pseudorhodoplanes sinuspersici</name>
    <dbReference type="NCBI Taxonomy" id="1235591"/>
    <lineage>
        <taxon>Bacteria</taxon>
        <taxon>Pseudomonadati</taxon>
        <taxon>Pseudomonadota</taxon>
        <taxon>Alphaproteobacteria</taxon>
        <taxon>Hyphomicrobiales</taxon>
        <taxon>Pseudorhodoplanes</taxon>
    </lineage>
</organism>
<name>A0A1W6ZWK5_9HYPH</name>
<dbReference type="GO" id="GO:0006235">
    <property type="term" value="P:dTTP biosynthetic process"/>
    <property type="evidence" value="ECO:0007669"/>
    <property type="project" value="UniProtKB-UniRule"/>
</dbReference>
<dbReference type="GO" id="GO:0005829">
    <property type="term" value="C:cytosol"/>
    <property type="evidence" value="ECO:0007669"/>
    <property type="project" value="TreeGrafter"/>
</dbReference>
<keyword evidence="7 12" id="KW-0418">Kinase</keyword>
<reference evidence="14 15" key="1">
    <citation type="submission" date="2017-05" db="EMBL/GenBank/DDBJ databases">
        <title>Full genome sequence of Pseudorhodoplanes sinuspersici.</title>
        <authorList>
            <person name="Dastgheib S.M.M."/>
            <person name="Shavandi M."/>
            <person name="Tirandaz H."/>
        </authorList>
    </citation>
    <scope>NUCLEOTIDE SEQUENCE [LARGE SCALE GENOMIC DNA]</scope>
    <source>
        <strain evidence="14 15">RIPI110</strain>
    </source>
</reference>
<keyword evidence="8 12" id="KW-0067">ATP-binding</keyword>
<dbReference type="GO" id="GO:0005524">
    <property type="term" value="F:ATP binding"/>
    <property type="evidence" value="ECO:0007669"/>
    <property type="project" value="UniProtKB-UniRule"/>
</dbReference>
<protein>
    <recommendedName>
        <fullName evidence="3 12">Thymidylate kinase</fullName>
        <ecNumber evidence="2 12">2.7.4.9</ecNumber>
    </recommendedName>
    <alternativeName>
        <fullName evidence="9 12">dTMP kinase</fullName>
    </alternativeName>
</protein>
<proteinExistence type="inferred from homology"/>
<sequence length="232" mass="25376">MTPPATNESFMRGRFITFEGGEGTGKSTQAKRLAERLKTLGIASILTREPGGSTVAEIIRHVLLSGAAKPLGAEAETMLFAAARDDHLTQTIRPALERGEWVVCDRFSDSTRVYQGVLGQVDSRLIKRLEKITVGDTKPDLTFVLDVPATIGLARAKSRRGNAESDRFESEDLAFHERLREAFRQLASSEPDRCVLVDAGRPQDTVADDIWAAVSRKLDPATTPLSIEDLGQ</sequence>
<evidence type="ECO:0000256" key="3">
    <source>
        <dbReference type="ARBA" id="ARBA00017144"/>
    </source>
</evidence>
<keyword evidence="4 12" id="KW-0808">Transferase</keyword>
<gene>
    <name evidence="12" type="primary">tmk</name>
    <name evidence="14" type="ORF">CAK95_23290</name>
</gene>
<evidence type="ECO:0000313" key="14">
    <source>
        <dbReference type="EMBL" id="ARQ01700.1"/>
    </source>
</evidence>
<dbReference type="Proteomes" id="UP000194137">
    <property type="component" value="Chromosome"/>
</dbReference>
<evidence type="ECO:0000313" key="15">
    <source>
        <dbReference type="Proteomes" id="UP000194137"/>
    </source>
</evidence>
<evidence type="ECO:0000259" key="13">
    <source>
        <dbReference type="Pfam" id="PF02223"/>
    </source>
</evidence>
<dbReference type="GO" id="GO:0006233">
    <property type="term" value="P:dTDP biosynthetic process"/>
    <property type="evidence" value="ECO:0007669"/>
    <property type="project" value="InterPro"/>
</dbReference>
<evidence type="ECO:0000256" key="4">
    <source>
        <dbReference type="ARBA" id="ARBA00022679"/>
    </source>
</evidence>
<dbReference type="PROSITE" id="PS01331">
    <property type="entry name" value="THYMIDYLATE_KINASE"/>
    <property type="match status" value="1"/>
</dbReference>
<keyword evidence="15" id="KW-1185">Reference proteome</keyword>
<evidence type="ECO:0000256" key="2">
    <source>
        <dbReference type="ARBA" id="ARBA00012980"/>
    </source>
</evidence>
<accession>A0A1W6ZWK5</accession>
<dbReference type="InterPro" id="IPR018095">
    <property type="entry name" value="Thymidylate_kin_CS"/>
</dbReference>
<dbReference type="EMBL" id="CP021112">
    <property type="protein sequence ID" value="ARQ01700.1"/>
    <property type="molecule type" value="Genomic_DNA"/>
</dbReference>
<keyword evidence="6 12" id="KW-0547">Nucleotide-binding</keyword>
<evidence type="ECO:0000256" key="9">
    <source>
        <dbReference type="ARBA" id="ARBA00029962"/>
    </source>
</evidence>
<dbReference type="CDD" id="cd01672">
    <property type="entry name" value="TMPK"/>
    <property type="match status" value="1"/>
</dbReference>
<feature type="domain" description="Thymidylate kinase-like" evidence="13">
    <location>
        <begin position="18"/>
        <end position="210"/>
    </location>
</feature>
<comment type="similarity">
    <text evidence="1 12">Belongs to the thymidylate kinase family.</text>
</comment>
<evidence type="ECO:0000256" key="1">
    <source>
        <dbReference type="ARBA" id="ARBA00009776"/>
    </source>
</evidence>
<dbReference type="InterPro" id="IPR027417">
    <property type="entry name" value="P-loop_NTPase"/>
</dbReference>
<dbReference type="NCBIfam" id="TIGR00041">
    <property type="entry name" value="DTMP_kinase"/>
    <property type="match status" value="1"/>
</dbReference>